<keyword evidence="6" id="KW-1185">Reference proteome</keyword>
<proteinExistence type="inferred from homology"/>
<evidence type="ECO:0000313" key="5">
    <source>
        <dbReference type="Proteomes" id="UP000241203"/>
    </source>
</evidence>
<evidence type="ECO:0000313" key="6">
    <source>
        <dbReference type="Proteomes" id="UP000268291"/>
    </source>
</evidence>
<dbReference type="InterPro" id="IPR037138">
    <property type="entry name" value="His_deacetylse_dom_sf"/>
</dbReference>
<evidence type="ECO:0000256" key="1">
    <source>
        <dbReference type="ARBA" id="ARBA00005947"/>
    </source>
</evidence>
<name>A0A2P8GSS1_9MICO</name>
<dbReference type="EMBL" id="RZGY01000005">
    <property type="protein sequence ID" value="RUQ81835.1"/>
    <property type="molecule type" value="Genomic_DNA"/>
</dbReference>
<feature type="domain" description="Histone deacetylase" evidence="2">
    <location>
        <begin position="40"/>
        <end position="327"/>
    </location>
</feature>
<dbReference type="Proteomes" id="UP000241203">
    <property type="component" value="Unassembled WGS sequence"/>
</dbReference>
<reference evidence="3 5" key="1">
    <citation type="submission" date="2018-03" db="EMBL/GenBank/DDBJ databases">
        <title>Genomic Encyclopedia of Archaeal and Bacterial Type Strains, Phase II (KMG-II): from individual species to whole genera.</title>
        <authorList>
            <person name="Goeker M."/>
        </authorList>
    </citation>
    <scope>NUCLEOTIDE SEQUENCE [LARGE SCALE GENOMIC DNA]</scope>
    <source>
        <strain evidence="3 5">DSM 21548</strain>
    </source>
</reference>
<comment type="similarity">
    <text evidence="1">Belongs to the histone deacetylase family.</text>
</comment>
<dbReference type="RefSeq" id="WP_106562211.1">
    <property type="nucleotide sequence ID" value="NZ_PYAU01000001.1"/>
</dbReference>
<protein>
    <submittedName>
        <fullName evidence="3">Acetoin utilization deacetylase AcuC-like enzyme</fullName>
    </submittedName>
    <submittedName>
        <fullName evidence="4">Class II histone deacetylase</fullName>
    </submittedName>
</protein>
<dbReference type="EMBL" id="PYAU01000001">
    <property type="protein sequence ID" value="PSL37007.1"/>
    <property type="molecule type" value="Genomic_DNA"/>
</dbReference>
<dbReference type="PANTHER" id="PTHR10625:SF31">
    <property type="entry name" value="HISTONE DEACETYLASE DOMAIN-CONTAINING PROTEIN"/>
    <property type="match status" value="1"/>
</dbReference>
<dbReference type="InterPro" id="IPR023696">
    <property type="entry name" value="Ureohydrolase_dom_sf"/>
</dbReference>
<organism evidence="3 5">
    <name type="scientific">Labedella gwakjiensis</name>
    <dbReference type="NCBI Taxonomy" id="390269"/>
    <lineage>
        <taxon>Bacteria</taxon>
        <taxon>Bacillati</taxon>
        <taxon>Actinomycetota</taxon>
        <taxon>Actinomycetes</taxon>
        <taxon>Micrococcales</taxon>
        <taxon>Microbacteriaceae</taxon>
        <taxon>Labedella</taxon>
    </lineage>
</organism>
<dbReference type="SUPFAM" id="SSF52768">
    <property type="entry name" value="Arginase/deacetylase"/>
    <property type="match status" value="1"/>
</dbReference>
<comment type="caution">
    <text evidence="3">The sequence shown here is derived from an EMBL/GenBank/DDBJ whole genome shotgun (WGS) entry which is preliminary data.</text>
</comment>
<dbReference type="GO" id="GO:0005737">
    <property type="term" value="C:cytoplasm"/>
    <property type="evidence" value="ECO:0007669"/>
    <property type="project" value="TreeGrafter"/>
</dbReference>
<dbReference type="GO" id="GO:0040029">
    <property type="term" value="P:epigenetic regulation of gene expression"/>
    <property type="evidence" value="ECO:0007669"/>
    <property type="project" value="TreeGrafter"/>
</dbReference>
<accession>A0A2P8GSS1</accession>
<dbReference type="Proteomes" id="UP000268291">
    <property type="component" value="Unassembled WGS sequence"/>
</dbReference>
<evidence type="ECO:0000313" key="3">
    <source>
        <dbReference type="EMBL" id="PSL37007.1"/>
    </source>
</evidence>
<dbReference type="PRINTS" id="PR01270">
    <property type="entry name" value="HDASUPER"/>
</dbReference>
<sequence length="374" mass="39331">MTTRRTGYVWHEQYAWHDTGTHAGIVPSGPTVQPFQTFESPESKSRLAGLVEVSGLLDHLTRIRATRATDEQVLRVHTPDHVERLKAGSAGAGGDAGDGFTPYGPGSWEIALLAAGGTIAATAAVLRGEVDNAYALVRPPGHHARREMGMGYCLLSNVGIAIEEARAAFGVERVMIVDYDVHHGNGAQQIFWDDPDVLALSIHQQQLFPTVGGELDETGGPGAEGTTLNIPLPAGSGNGAYLAAIERVAGPAARAFRPDLILVSSGFDPGALDPLGGMSVTSGGFRAVAAALVALAEDVCGGRIVFSHEGGYSPVHVPYCGLAVLEAMSGFSTGVEDPFGPSFDDSPVHPLKPWQDDVIRAAEELADRLSGRWQ</sequence>
<dbReference type="InterPro" id="IPR023801">
    <property type="entry name" value="His_deacetylse_dom"/>
</dbReference>
<reference evidence="4 6" key="2">
    <citation type="submission" date="2018-12" db="EMBL/GenBank/DDBJ databases">
        <authorList>
            <person name="hu s."/>
            <person name="Xu Y."/>
            <person name="Xu B."/>
            <person name="Li F."/>
        </authorList>
    </citation>
    <scope>NUCLEOTIDE SEQUENCE [LARGE SCALE GENOMIC DNA]</scope>
    <source>
        <strain evidence="4 6">KSW2-17</strain>
    </source>
</reference>
<dbReference type="Gene3D" id="3.40.800.20">
    <property type="entry name" value="Histone deacetylase domain"/>
    <property type="match status" value="1"/>
</dbReference>
<dbReference type="GO" id="GO:0004407">
    <property type="term" value="F:histone deacetylase activity"/>
    <property type="evidence" value="ECO:0007669"/>
    <property type="project" value="TreeGrafter"/>
</dbReference>
<dbReference type="PANTHER" id="PTHR10625">
    <property type="entry name" value="HISTONE DEACETYLASE HDAC1-RELATED"/>
    <property type="match status" value="1"/>
</dbReference>
<dbReference type="OrthoDB" id="9808367at2"/>
<evidence type="ECO:0000313" key="4">
    <source>
        <dbReference type="EMBL" id="RUQ81835.1"/>
    </source>
</evidence>
<dbReference type="AlphaFoldDB" id="A0A2P8GSS1"/>
<evidence type="ECO:0000259" key="2">
    <source>
        <dbReference type="Pfam" id="PF00850"/>
    </source>
</evidence>
<gene>
    <name evidence="3" type="ORF">CLV49_0612</name>
    <name evidence="4" type="ORF">ELQ93_17545</name>
</gene>
<dbReference type="CDD" id="cd09996">
    <property type="entry name" value="HDAC_classII_1"/>
    <property type="match status" value="1"/>
</dbReference>
<dbReference type="InterPro" id="IPR000286">
    <property type="entry name" value="HDACs"/>
</dbReference>
<dbReference type="Pfam" id="PF00850">
    <property type="entry name" value="Hist_deacetyl"/>
    <property type="match status" value="1"/>
</dbReference>